<accession>A0A843XH45</accession>
<organism evidence="2 3">
    <name type="scientific">Colocasia esculenta</name>
    <name type="common">Wild taro</name>
    <name type="synonym">Arum esculentum</name>
    <dbReference type="NCBI Taxonomy" id="4460"/>
    <lineage>
        <taxon>Eukaryota</taxon>
        <taxon>Viridiplantae</taxon>
        <taxon>Streptophyta</taxon>
        <taxon>Embryophyta</taxon>
        <taxon>Tracheophyta</taxon>
        <taxon>Spermatophyta</taxon>
        <taxon>Magnoliopsida</taxon>
        <taxon>Liliopsida</taxon>
        <taxon>Araceae</taxon>
        <taxon>Aroideae</taxon>
        <taxon>Colocasieae</taxon>
        <taxon>Colocasia</taxon>
    </lineage>
</organism>
<dbReference type="EMBL" id="NMUH01008280">
    <property type="protein sequence ID" value="MQM18563.1"/>
    <property type="molecule type" value="Genomic_DNA"/>
</dbReference>
<dbReference type="Proteomes" id="UP000652761">
    <property type="component" value="Unassembled WGS sequence"/>
</dbReference>
<evidence type="ECO:0000256" key="1">
    <source>
        <dbReference type="SAM" id="MobiDB-lite"/>
    </source>
</evidence>
<sequence length="97" mass="10139">MVRTVRANCTVPELLRASSGTIGSPQWGDPSMARRHAAVARCCKLRTDMVHGARSGSSSGRRMSSGRGSSAASGLGQFTPPPPTIAVTKIVTEITSR</sequence>
<protein>
    <submittedName>
        <fullName evidence="2">Uncharacterized protein</fullName>
    </submittedName>
</protein>
<feature type="region of interest" description="Disordered" evidence="1">
    <location>
        <begin position="50"/>
        <end position="86"/>
    </location>
</feature>
<keyword evidence="3" id="KW-1185">Reference proteome</keyword>
<gene>
    <name evidence="2" type="ORF">Taro_051558</name>
</gene>
<evidence type="ECO:0000313" key="3">
    <source>
        <dbReference type="Proteomes" id="UP000652761"/>
    </source>
</evidence>
<name>A0A843XH45_COLES</name>
<evidence type="ECO:0000313" key="2">
    <source>
        <dbReference type="EMBL" id="MQM18563.1"/>
    </source>
</evidence>
<feature type="compositionally biased region" description="Low complexity" evidence="1">
    <location>
        <begin position="52"/>
        <end position="74"/>
    </location>
</feature>
<reference evidence="2" key="1">
    <citation type="submission" date="2017-07" db="EMBL/GenBank/DDBJ databases">
        <title>Taro Niue Genome Assembly and Annotation.</title>
        <authorList>
            <person name="Atibalentja N."/>
            <person name="Keating K."/>
            <person name="Fields C.J."/>
        </authorList>
    </citation>
    <scope>NUCLEOTIDE SEQUENCE</scope>
    <source>
        <strain evidence="2">Niue_2</strain>
        <tissue evidence="2">Leaf</tissue>
    </source>
</reference>
<comment type="caution">
    <text evidence="2">The sequence shown here is derived from an EMBL/GenBank/DDBJ whole genome shotgun (WGS) entry which is preliminary data.</text>
</comment>
<dbReference type="AlphaFoldDB" id="A0A843XH45"/>
<proteinExistence type="predicted"/>